<keyword evidence="4" id="KW-1185">Reference proteome</keyword>
<sequence>MHIHAGSSLREFTGSDDPRLVFARGSDGSVVYMPEGAAERFREATRTGELVCIVPDCANPKLKAVNRRERRHGFAHHAGAGGHAGMGIHHLQAQLLIARWLRLKYPEAVVELEETTEDGRRRADVMFTSQSGRKAAFEVQYSPITVDAWNERHQHYKALDIVDIWLWGHTSPHLRPESGSELGVLLNAVQEASTLDGAPVLWINPELGQIGTATSLRHLNNGRQFVVPARTYRGQFTSEPLDAFRLVGSGFTTDSLQALYRAREDYARLREVEVRAQAAAESKQARMRAEEEERQRAKSQRLAQIRARKAGQITRLRKERTDQWLASERRTTVLAKNGGAWPAHLSVEVDATPGIPFPHEMWQEKLFRQFIAGKAHRTGLSTPEMARSLNCSEVTTEEVHQPITQWLNALTVMGLVYKTIQPTTRHGASRTSFHVLNLASEQKRAEATQRMDDLRASIAARARAHDADDVINQVVRNARQPLAAPKPKACAICRYPLADIYEDLGYHPVCSPGHRR</sequence>
<accession>A0A4V1QYD6</accession>
<name>A0A4V1QYD6_9MICO</name>
<feature type="compositionally biased region" description="Basic and acidic residues" evidence="1">
    <location>
        <begin position="283"/>
        <end position="296"/>
    </location>
</feature>
<reference evidence="3 4" key="1">
    <citation type="submission" date="2019-01" db="EMBL/GenBank/DDBJ databases">
        <title>Agromyces.</title>
        <authorList>
            <person name="Li J."/>
        </authorList>
    </citation>
    <scope>NUCLEOTIDE SEQUENCE [LARGE SCALE GENOMIC DNA]</scope>
    <source>
        <strain evidence="3 4">DSM 15934</strain>
    </source>
</reference>
<protein>
    <recommendedName>
        <fullName evidence="2">Competence protein CoiA nuclease-like domain-containing protein</fullName>
    </recommendedName>
</protein>
<dbReference type="AlphaFoldDB" id="A0A4V1QYD6"/>
<dbReference type="Pfam" id="PF06054">
    <property type="entry name" value="CoiA_nuc"/>
    <property type="match status" value="1"/>
</dbReference>
<evidence type="ECO:0000256" key="1">
    <source>
        <dbReference type="SAM" id="MobiDB-lite"/>
    </source>
</evidence>
<evidence type="ECO:0000313" key="3">
    <source>
        <dbReference type="EMBL" id="RXZ72786.1"/>
    </source>
</evidence>
<evidence type="ECO:0000259" key="2">
    <source>
        <dbReference type="Pfam" id="PF06054"/>
    </source>
</evidence>
<evidence type="ECO:0000313" key="4">
    <source>
        <dbReference type="Proteomes" id="UP000293865"/>
    </source>
</evidence>
<dbReference type="InterPro" id="IPR010330">
    <property type="entry name" value="CoiA_nuc"/>
</dbReference>
<dbReference type="OrthoDB" id="4518752at2"/>
<dbReference type="RefSeq" id="WP_129519408.1">
    <property type="nucleotide sequence ID" value="NZ_SDPN01000003.1"/>
</dbReference>
<organism evidence="3 4">
    <name type="scientific">Agromyces albus</name>
    <dbReference type="NCBI Taxonomy" id="205332"/>
    <lineage>
        <taxon>Bacteria</taxon>
        <taxon>Bacillati</taxon>
        <taxon>Actinomycetota</taxon>
        <taxon>Actinomycetes</taxon>
        <taxon>Micrococcales</taxon>
        <taxon>Microbacteriaceae</taxon>
        <taxon>Agromyces</taxon>
    </lineage>
</organism>
<dbReference type="EMBL" id="SDPN01000003">
    <property type="protein sequence ID" value="RXZ72786.1"/>
    <property type="molecule type" value="Genomic_DNA"/>
</dbReference>
<gene>
    <name evidence="3" type="ORF">ESP51_03020</name>
</gene>
<comment type="caution">
    <text evidence="3">The sequence shown here is derived from an EMBL/GenBank/DDBJ whole genome shotgun (WGS) entry which is preliminary data.</text>
</comment>
<feature type="domain" description="Competence protein CoiA nuclease-like" evidence="2">
    <location>
        <begin position="89"/>
        <end position="172"/>
    </location>
</feature>
<proteinExistence type="predicted"/>
<dbReference type="Proteomes" id="UP000293865">
    <property type="component" value="Unassembled WGS sequence"/>
</dbReference>
<feature type="region of interest" description="Disordered" evidence="1">
    <location>
        <begin position="282"/>
        <end position="301"/>
    </location>
</feature>